<evidence type="ECO:0000259" key="4">
    <source>
        <dbReference type="PROSITE" id="PS50250"/>
    </source>
</evidence>
<dbReference type="SMART" id="SM00088">
    <property type="entry name" value="PINT"/>
    <property type="match status" value="1"/>
</dbReference>
<dbReference type="Pfam" id="PF25573">
    <property type="entry name" value="TPR_PSMD3_N"/>
    <property type="match status" value="1"/>
</dbReference>
<dbReference type="EMBL" id="LXPE01000004">
    <property type="protein sequence ID" value="OBA28220.1"/>
    <property type="molecule type" value="Genomic_DNA"/>
</dbReference>
<dbReference type="OrthoDB" id="1713558at2759"/>
<evidence type="ECO:0000256" key="2">
    <source>
        <dbReference type="ARBA" id="ARBA00022942"/>
    </source>
</evidence>
<reference evidence="6" key="1">
    <citation type="journal article" date="2016" name="Proc. Natl. Acad. Sci. U.S.A.">
        <title>Comparative genomics of biotechnologically important yeasts.</title>
        <authorList>
            <person name="Riley R."/>
            <person name="Haridas S."/>
            <person name="Wolfe K.H."/>
            <person name="Lopes M.R."/>
            <person name="Hittinger C.T."/>
            <person name="Goeker M."/>
            <person name="Salamov A.A."/>
            <person name="Wisecaver J.H."/>
            <person name="Long T.M."/>
            <person name="Calvey C.H."/>
            <person name="Aerts A.L."/>
            <person name="Barry K.W."/>
            <person name="Choi C."/>
            <person name="Clum A."/>
            <person name="Coughlan A.Y."/>
            <person name="Deshpande S."/>
            <person name="Douglass A.P."/>
            <person name="Hanson S.J."/>
            <person name="Klenk H.-P."/>
            <person name="LaButti K.M."/>
            <person name="Lapidus A."/>
            <person name="Lindquist E.A."/>
            <person name="Lipzen A.M."/>
            <person name="Meier-Kolthoff J.P."/>
            <person name="Ohm R.A."/>
            <person name="Otillar R.P."/>
            <person name="Pangilinan J.L."/>
            <person name="Peng Y."/>
            <person name="Rokas A."/>
            <person name="Rosa C.A."/>
            <person name="Scheuner C."/>
            <person name="Sibirny A.A."/>
            <person name="Slot J.C."/>
            <person name="Stielow J.B."/>
            <person name="Sun H."/>
            <person name="Kurtzman C.P."/>
            <person name="Blackwell M."/>
            <person name="Grigoriev I.V."/>
            <person name="Jeffries T.W."/>
        </authorList>
    </citation>
    <scope>NUCLEOTIDE SEQUENCE [LARGE SCALE GENOMIC DNA]</scope>
    <source>
        <strain evidence="6">NRRL Y-1626</strain>
    </source>
</reference>
<dbReference type="Pfam" id="PF01399">
    <property type="entry name" value="PCI"/>
    <property type="match status" value="1"/>
</dbReference>
<dbReference type="AlphaFoldDB" id="A0A1B7THK1"/>
<dbReference type="PROSITE" id="PS50250">
    <property type="entry name" value="PCI"/>
    <property type="match status" value="1"/>
</dbReference>
<organism evidence="5 6">
    <name type="scientific">Hanseniaspora valbyensis NRRL Y-1626</name>
    <dbReference type="NCBI Taxonomy" id="766949"/>
    <lineage>
        <taxon>Eukaryota</taxon>
        <taxon>Fungi</taxon>
        <taxon>Dikarya</taxon>
        <taxon>Ascomycota</taxon>
        <taxon>Saccharomycotina</taxon>
        <taxon>Saccharomycetes</taxon>
        <taxon>Saccharomycodales</taxon>
        <taxon>Saccharomycodaceae</taxon>
        <taxon>Hanseniaspora</taxon>
    </lineage>
</organism>
<evidence type="ECO:0000256" key="3">
    <source>
        <dbReference type="SAM" id="MobiDB-lite"/>
    </source>
</evidence>
<comment type="similarity">
    <text evidence="1">Belongs to the proteasome subunit S3 family.</text>
</comment>
<dbReference type="PANTHER" id="PTHR10758:SF2">
    <property type="entry name" value="26S PROTEASOME NON-ATPASE REGULATORY SUBUNIT 3"/>
    <property type="match status" value="1"/>
</dbReference>
<protein>
    <submittedName>
        <fullName evidence="5">PCI-domain-containing protein</fullName>
    </submittedName>
</protein>
<dbReference type="InterPro" id="IPR000717">
    <property type="entry name" value="PCI_dom"/>
</dbReference>
<evidence type="ECO:0000313" key="5">
    <source>
        <dbReference type="EMBL" id="OBA28220.1"/>
    </source>
</evidence>
<dbReference type="SUPFAM" id="SSF46785">
    <property type="entry name" value="Winged helix' DNA-binding domain"/>
    <property type="match status" value="1"/>
</dbReference>
<proteinExistence type="inferred from homology"/>
<gene>
    <name evidence="5" type="ORF">HANVADRAFT_5430</name>
</gene>
<feature type="domain" description="PCI" evidence="4">
    <location>
        <begin position="264"/>
        <end position="446"/>
    </location>
</feature>
<accession>A0A1B7THK1</accession>
<keyword evidence="2" id="KW-0647">Proteasome</keyword>
<comment type="caution">
    <text evidence="5">The sequence shown here is derived from an EMBL/GenBank/DDBJ whole genome shotgun (WGS) entry which is preliminary data.</text>
</comment>
<feature type="region of interest" description="Disordered" evidence="3">
    <location>
        <begin position="481"/>
        <end position="500"/>
    </location>
</feature>
<evidence type="ECO:0000313" key="6">
    <source>
        <dbReference type="Proteomes" id="UP000092321"/>
    </source>
</evidence>
<dbReference type="GO" id="GO:0042176">
    <property type="term" value="P:regulation of protein catabolic process"/>
    <property type="evidence" value="ECO:0007669"/>
    <property type="project" value="InterPro"/>
</dbReference>
<dbReference type="InterPro" id="IPR057985">
    <property type="entry name" value="TPR_PSMD3_N"/>
</dbReference>
<evidence type="ECO:0000256" key="1">
    <source>
        <dbReference type="ARBA" id="ARBA00007912"/>
    </source>
</evidence>
<keyword evidence="6" id="KW-1185">Reference proteome</keyword>
<dbReference type="InterPro" id="IPR013586">
    <property type="entry name" value="PSMD3_C"/>
</dbReference>
<dbReference type="InterPro" id="IPR050756">
    <property type="entry name" value="CSN3"/>
</dbReference>
<dbReference type="InterPro" id="IPR036390">
    <property type="entry name" value="WH_DNA-bd_sf"/>
</dbReference>
<dbReference type="SMART" id="SM00753">
    <property type="entry name" value="PAM"/>
    <property type="match status" value="1"/>
</dbReference>
<dbReference type="Pfam" id="PF08375">
    <property type="entry name" value="Rpn3_C"/>
    <property type="match status" value="1"/>
</dbReference>
<dbReference type="PANTHER" id="PTHR10758">
    <property type="entry name" value="26S PROTEASOME NON-ATPASE REGULATORY SUBUNIT 3/COP9 SIGNALOSOME COMPLEX SUBUNIT 3"/>
    <property type="match status" value="1"/>
</dbReference>
<dbReference type="Proteomes" id="UP000092321">
    <property type="component" value="Unassembled WGS sequence"/>
</dbReference>
<sequence length="522" mass="60428">MAAVETSILKSDIMDVDNEIPLENQTSNSNLEKVQDKFVDGLFAICKDLTAASSSSDTHKILRQSNELRSELNQENLTIFIKILFPNEYTDKANILKYVNNRKSIVENEELIRNNLPIDFYFLNNEGTEILIRNDILTFTHLLIQLYLLDSNQIELLNEFNHKEIINKVFLNYSNHLDLVNAKIWFYIQLADEKLNDKTNYEIIEQLLKFLKVAVLKHDAETQVSIICGILRAYLLRGDILSASEFVSKVEFPTNFNVSTSLEARYLYYMAKIFAIQLDYETANDYIIAAIRKAPTNSEDSKGFLQIANKLKCVIDLLMGNIPELSFFKNKSIEGEVIKPYFSLTKSVKLGDLSKFTNIINKYKATFLKDDLYLLSVRLRSNVLKTGIKIICKTYSKIHLRDICLKLKLDSEQTAEYIVAKCINDNIIEATINYETGVVETFKESVIYNTKEPQDIFDQRIQFVTQLKNDCIKSLKYPERDEKSKIEEDKEDDEDDIFSMNPETLSSLLNDFYEDDEFDDEF</sequence>
<name>A0A1B7THK1_9ASCO</name>
<dbReference type="GO" id="GO:0008541">
    <property type="term" value="C:proteasome regulatory particle, lid subcomplex"/>
    <property type="evidence" value="ECO:0007669"/>
    <property type="project" value="TreeGrafter"/>
</dbReference>
<dbReference type="GO" id="GO:0006511">
    <property type="term" value="P:ubiquitin-dependent protein catabolic process"/>
    <property type="evidence" value="ECO:0007669"/>
    <property type="project" value="TreeGrafter"/>
</dbReference>
<dbReference type="GO" id="GO:0030234">
    <property type="term" value="F:enzyme regulator activity"/>
    <property type="evidence" value="ECO:0007669"/>
    <property type="project" value="InterPro"/>
</dbReference>